<evidence type="ECO:0000313" key="4">
    <source>
        <dbReference type="EMBL" id="KPV42149.1"/>
    </source>
</evidence>
<dbReference type="InterPro" id="IPR011009">
    <property type="entry name" value="Kinase-like_dom_sf"/>
</dbReference>
<feature type="domain" description="Protein kinase" evidence="3">
    <location>
        <begin position="131"/>
        <end position="463"/>
    </location>
</feature>
<dbReference type="SUPFAM" id="SSF56112">
    <property type="entry name" value="Protein kinase-like (PK-like)"/>
    <property type="match status" value="1"/>
</dbReference>
<gene>
    <name evidence="4" type="ORF">AN477_19060</name>
</gene>
<dbReference type="GO" id="GO:0004672">
    <property type="term" value="F:protein kinase activity"/>
    <property type="evidence" value="ECO:0007669"/>
    <property type="project" value="InterPro"/>
</dbReference>
<evidence type="ECO:0000259" key="3">
    <source>
        <dbReference type="PROSITE" id="PS50011"/>
    </source>
</evidence>
<feature type="transmembrane region" description="Helical" evidence="2">
    <location>
        <begin position="505"/>
        <end position="527"/>
    </location>
</feature>
<dbReference type="CDD" id="cd05121">
    <property type="entry name" value="ABC1_ADCK3-like"/>
    <property type="match status" value="1"/>
</dbReference>
<keyword evidence="2" id="KW-0472">Membrane</keyword>
<organism evidence="4 5">
    <name type="scientific">Alicyclobacillus ferrooxydans</name>
    <dbReference type="NCBI Taxonomy" id="471514"/>
    <lineage>
        <taxon>Bacteria</taxon>
        <taxon>Bacillati</taxon>
        <taxon>Bacillota</taxon>
        <taxon>Bacilli</taxon>
        <taxon>Bacillales</taxon>
        <taxon>Alicyclobacillaceae</taxon>
        <taxon>Alicyclobacillus</taxon>
    </lineage>
</organism>
<dbReference type="PROSITE" id="PS50011">
    <property type="entry name" value="PROTEIN_KINASE_DOM"/>
    <property type="match status" value="1"/>
</dbReference>
<evidence type="ECO:0000256" key="2">
    <source>
        <dbReference type="SAM" id="Phobius"/>
    </source>
</evidence>
<reference evidence="4 5" key="1">
    <citation type="submission" date="2015-09" db="EMBL/GenBank/DDBJ databases">
        <title>Draft genome sequence of Alicyclobacillus ferrooxydans DSM 22381.</title>
        <authorList>
            <person name="Hemp J."/>
        </authorList>
    </citation>
    <scope>NUCLEOTIDE SEQUENCE [LARGE SCALE GENOMIC DNA]</scope>
    <source>
        <strain evidence="4 5">TC-34</strain>
    </source>
</reference>
<comment type="caution">
    <text evidence="4">The sequence shown here is derived from an EMBL/GenBank/DDBJ whole genome shotgun (WGS) entry which is preliminary data.</text>
</comment>
<dbReference type="InterPro" id="IPR000719">
    <property type="entry name" value="Prot_kinase_dom"/>
</dbReference>
<dbReference type="Proteomes" id="UP000050482">
    <property type="component" value="Unassembled WGS sequence"/>
</dbReference>
<evidence type="ECO:0000313" key="5">
    <source>
        <dbReference type="Proteomes" id="UP000050482"/>
    </source>
</evidence>
<keyword evidence="2" id="KW-0812">Transmembrane</keyword>
<sequence length="564" mass="63938">MVPGASIGRRVRHFQRYREITQLLVANGFGWFIAEIGLSDLLDYPRRWLKKSPPERVTLSTYERVRKVMEQLGPTFVKLGQLASVRRDLFPSALIDELSKLQDDVSPVAMDQVRIAVEAELGLPVDEIFDELDPMPVGAASIGQVHRGVLRTGEEVAVKVQRPDVERQIRVDLEILMDFALMAERHFDWAKHYALSDVVEEFRTTILRELDYQIEGRNADKLREIHKRDGNLKIPEIYWDLTTPKLLVMEYVGGLKLTNRDSMVEQGYDCRDVAEQAVNAILTELLLHGFFHADPHPGNLAVMPNGNLVMMDFGMVGKLSPDTRGYLASLVIALMRRDSEAILRTLYRMGVVPLNVDDGKLRHDVEALRDKYYDVSFHEISMAEATSDLFTVAYKHHIKIPSDLTLVGKTLLTLEGVLEHLAPDFRILDIAEPFGRRLLRERLNPKNVTRDTVRGAFDVFDFLIDLPRQARSIVQGLARGRVKVELDFGEFERIVRQITRISNRFTLSVMLLSLSIFLAGLMVASSLAKSPSQLWSFPFNDIVLGVGVVLGGFVMWSIFRSGKS</sequence>
<dbReference type="AlphaFoldDB" id="A0A0N8PNQ1"/>
<dbReference type="Gene3D" id="1.10.510.10">
    <property type="entry name" value="Transferase(Phosphotransferase) domain 1"/>
    <property type="match status" value="1"/>
</dbReference>
<dbReference type="InterPro" id="IPR004147">
    <property type="entry name" value="ABC1_dom"/>
</dbReference>
<dbReference type="PANTHER" id="PTHR10566">
    <property type="entry name" value="CHAPERONE-ACTIVITY OF BC1 COMPLEX CABC1 -RELATED"/>
    <property type="match status" value="1"/>
</dbReference>
<keyword evidence="2" id="KW-1133">Transmembrane helix</keyword>
<name>A0A0N8PNQ1_9BACL</name>
<keyword evidence="5" id="KW-1185">Reference proteome</keyword>
<dbReference type="PATRIC" id="fig|471514.4.peg.1497"/>
<accession>A0A0N8PNQ1</accession>
<dbReference type="RefSeq" id="WP_054970774.1">
    <property type="nucleotide sequence ID" value="NZ_LJCO01000082.1"/>
</dbReference>
<dbReference type="GO" id="GO:0005524">
    <property type="term" value="F:ATP binding"/>
    <property type="evidence" value="ECO:0007669"/>
    <property type="project" value="InterPro"/>
</dbReference>
<dbReference type="InterPro" id="IPR050154">
    <property type="entry name" value="UbiB_kinase"/>
</dbReference>
<comment type="similarity">
    <text evidence="1">Belongs to the protein kinase superfamily. ADCK protein kinase family.</text>
</comment>
<dbReference type="Pfam" id="PF03109">
    <property type="entry name" value="ABC1"/>
    <property type="match status" value="1"/>
</dbReference>
<dbReference type="EMBL" id="LJCO01000082">
    <property type="protein sequence ID" value="KPV42149.1"/>
    <property type="molecule type" value="Genomic_DNA"/>
</dbReference>
<protein>
    <submittedName>
        <fullName evidence="4">ABC transporter</fullName>
    </submittedName>
</protein>
<dbReference type="PANTHER" id="PTHR10566:SF113">
    <property type="entry name" value="PROTEIN ACTIVITY OF BC1 COMPLEX KINASE 7, CHLOROPLASTIC"/>
    <property type="match status" value="1"/>
</dbReference>
<dbReference type="OrthoDB" id="9795390at2"/>
<proteinExistence type="inferred from homology"/>
<dbReference type="STRING" id="471514.AN477_19060"/>
<feature type="transmembrane region" description="Helical" evidence="2">
    <location>
        <begin position="539"/>
        <end position="559"/>
    </location>
</feature>
<evidence type="ECO:0000256" key="1">
    <source>
        <dbReference type="ARBA" id="ARBA00009670"/>
    </source>
</evidence>